<name>A0A174Z184_9FIRM</name>
<dbReference type="AlphaFoldDB" id="A0A174Z184"/>
<sequence length="674" mass="79164">MEFDKSFFEDEIRDGFYVSAEMKHAWAAQLEVLNDVDKACKENGIQYFAEWGTLLGAVRHHGFIPWDDDMDICMKRPDFNKFVKNVKNIMPEGYQIYNIESDKDNDNLLARIISGRTIDFSAKYLDKYHGFPYVAGIDIFPLDFIAPDREEDDYLCTVIDIVNTVAKFMRMKDSENEAIEGEDLEKLNSNLLSIEQLCGVRIDREKDIIQQLNILVDQLCSLYTEDETEELTIRAIWQKNKAYKFRNSYYKKAVRIPFENITIPVPFGYDAILKQKYGDYMKLVHTWDSHDYPFFDKQRDIIREKSESGLNEFKDTLEDVITFKEHVAILRGKRKVLKALDNKKKKKNVVFMPFKPEHWDAMDGLWREYKDREDVDVKVVSVPYYYKNYDGTVEQYSTSAEYPDYINVLSEDEYNYEKDDPDEIIIQNPYDGYNVAATIHPRYYVRNLLMHTDKLIYIPYFTTDEIDAQDMRADVSMNSYVTMPGVVYADEVILQSENIRKLYIRKLTGFFGEESRHLWENQLNSNGAQYLVNDNNNPLRYNRIPGKWRNQAVRSDGSYKKIILYYISTNGVLEHKHEMFEKIGRTMDVFKQYKEDIVCLLAFENNMEEVLEGENSELLMDYQCALRKYNEYILGNGELMDAVKACDAFYGEAGAEAQMCRNANKPVMIENVYL</sequence>
<evidence type="ECO:0000259" key="1">
    <source>
        <dbReference type="Pfam" id="PF04991"/>
    </source>
</evidence>
<dbReference type="EMBL" id="QSHM01000002">
    <property type="protein sequence ID" value="RHC14786.1"/>
    <property type="molecule type" value="Genomic_DNA"/>
</dbReference>
<protein>
    <submittedName>
        <fullName evidence="2">LPS biosynthesis protein</fullName>
    </submittedName>
</protein>
<dbReference type="PANTHER" id="PTHR43404:SF2">
    <property type="entry name" value="LIPOPOLYSACCHARIDE CHOLINEPHOSPHOTRANSFERASE LICD"/>
    <property type="match status" value="1"/>
</dbReference>
<dbReference type="InterPro" id="IPR007074">
    <property type="entry name" value="LicD/FKTN/FKRP_NTP_transf"/>
</dbReference>
<dbReference type="RefSeq" id="WP_055216153.1">
    <property type="nucleotide sequence ID" value="NZ_CZBU01000005.1"/>
</dbReference>
<dbReference type="GO" id="GO:0009100">
    <property type="term" value="P:glycoprotein metabolic process"/>
    <property type="evidence" value="ECO:0007669"/>
    <property type="project" value="UniProtKB-ARBA"/>
</dbReference>
<feature type="domain" description="LicD/FKTN/FKRP nucleotidyltransferase" evidence="1">
    <location>
        <begin position="40"/>
        <end position="278"/>
    </location>
</feature>
<evidence type="ECO:0000313" key="4">
    <source>
        <dbReference type="Proteomes" id="UP000095621"/>
    </source>
</evidence>
<dbReference type="OrthoDB" id="9786100at2"/>
<dbReference type="EMBL" id="CZBU01000005">
    <property type="protein sequence ID" value="CUQ78669.1"/>
    <property type="molecule type" value="Genomic_DNA"/>
</dbReference>
<gene>
    <name evidence="3" type="ORF">DW858_02925</name>
    <name evidence="2" type="ORF">ERS852490_02318</name>
</gene>
<dbReference type="Pfam" id="PF04991">
    <property type="entry name" value="LicD"/>
    <property type="match status" value="1"/>
</dbReference>
<evidence type="ECO:0000313" key="3">
    <source>
        <dbReference type="EMBL" id="RHC14786.1"/>
    </source>
</evidence>
<dbReference type="Proteomes" id="UP000095621">
    <property type="component" value="Unassembled WGS sequence"/>
</dbReference>
<reference evidence="2 4" key="1">
    <citation type="submission" date="2015-09" db="EMBL/GenBank/DDBJ databases">
        <authorList>
            <consortium name="Pathogen Informatics"/>
        </authorList>
    </citation>
    <scope>NUCLEOTIDE SEQUENCE [LARGE SCALE GENOMIC DNA]</scope>
    <source>
        <strain evidence="2 4">2789STDY5834875</strain>
    </source>
</reference>
<dbReference type="PANTHER" id="PTHR43404">
    <property type="entry name" value="LIPOPOLYSACCHARIDE CHOLINEPHOSPHOTRANSFERASE LICD"/>
    <property type="match status" value="1"/>
</dbReference>
<dbReference type="InterPro" id="IPR052942">
    <property type="entry name" value="LPS_cholinephosphotransferase"/>
</dbReference>
<proteinExistence type="predicted"/>
<evidence type="ECO:0000313" key="2">
    <source>
        <dbReference type="EMBL" id="CUQ78669.1"/>
    </source>
</evidence>
<reference evidence="3 5" key="2">
    <citation type="submission" date="2018-08" db="EMBL/GenBank/DDBJ databases">
        <title>A genome reference for cultivated species of the human gut microbiota.</title>
        <authorList>
            <person name="Zou Y."/>
            <person name="Xue W."/>
            <person name="Luo G."/>
        </authorList>
    </citation>
    <scope>NUCLEOTIDE SEQUENCE [LARGE SCALE GENOMIC DNA]</scope>
    <source>
        <strain evidence="3 5">AM37-3BH</strain>
    </source>
</reference>
<organism evidence="2 4">
    <name type="scientific">Lachnospira eligens</name>
    <dbReference type="NCBI Taxonomy" id="39485"/>
    <lineage>
        <taxon>Bacteria</taxon>
        <taxon>Bacillati</taxon>
        <taxon>Bacillota</taxon>
        <taxon>Clostridia</taxon>
        <taxon>Lachnospirales</taxon>
        <taxon>Lachnospiraceae</taxon>
        <taxon>Lachnospira</taxon>
    </lineage>
</organism>
<evidence type="ECO:0000313" key="5">
    <source>
        <dbReference type="Proteomes" id="UP000285844"/>
    </source>
</evidence>
<dbReference type="Proteomes" id="UP000285844">
    <property type="component" value="Unassembled WGS sequence"/>
</dbReference>
<accession>A0A174Z184</accession>